<dbReference type="AlphaFoldDB" id="A0A4Y8MGV1"/>
<dbReference type="InterPro" id="IPR003673">
    <property type="entry name" value="CoA-Trfase_fam_III"/>
</dbReference>
<name>A0A4Y8MGV1_9BURK</name>
<proteinExistence type="predicted"/>
<dbReference type="Proteomes" id="UP000297385">
    <property type="component" value="Unassembled WGS sequence"/>
</dbReference>
<dbReference type="PANTHER" id="PTHR48207:SF3">
    <property type="entry name" value="SUCCINATE--HYDROXYMETHYLGLUTARATE COA-TRANSFERASE"/>
    <property type="match status" value="1"/>
</dbReference>
<dbReference type="InterPro" id="IPR023606">
    <property type="entry name" value="CoA-Trfase_III_dom_1_sf"/>
</dbReference>
<dbReference type="RefSeq" id="WP_121311261.1">
    <property type="nucleotide sequence ID" value="NZ_SNVI01000008.1"/>
</dbReference>
<evidence type="ECO:0000313" key="3">
    <source>
        <dbReference type="Proteomes" id="UP000297385"/>
    </source>
</evidence>
<dbReference type="Gene3D" id="3.40.50.10540">
    <property type="entry name" value="Crotonobetainyl-coa:carnitine coa-transferase, domain 1"/>
    <property type="match status" value="1"/>
</dbReference>
<dbReference type="Gene3D" id="3.30.1540.10">
    <property type="entry name" value="formyl-coa transferase, domain 3"/>
    <property type="match status" value="1"/>
</dbReference>
<dbReference type="Pfam" id="PF02515">
    <property type="entry name" value="CoA_transf_3"/>
    <property type="match status" value="1"/>
</dbReference>
<protein>
    <submittedName>
        <fullName evidence="2">CoA transferase</fullName>
    </submittedName>
</protein>
<dbReference type="InterPro" id="IPR050483">
    <property type="entry name" value="CoA-transferase_III_domain"/>
</dbReference>
<keyword evidence="1 2" id="KW-0808">Transferase</keyword>
<evidence type="ECO:0000313" key="2">
    <source>
        <dbReference type="EMBL" id="TFE36671.1"/>
    </source>
</evidence>
<dbReference type="EMBL" id="SNVI01000008">
    <property type="protein sequence ID" value="TFE36671.1"/>
    <property type="molecule type" value="Genomic_DNA"/>
</dbReference>
<dbReference type="SUPFAM" id="SSF89796">
    <property type="entry name" value="CoA-transferase family III (CaiB/BaiF)"/>
    <property type="match status" value="1"/>
</dbReference>
<sequence>MIGPLTGVRVVELSHMVMGPTCGMVLGDLGAEVIKVEPINGDKTRTLSGLGAGFFRSFNRNKQSIALDLEQPASQEVLKRLIASADIFCENFRPGRMQEIALDYATLSSKYPRLIYVSHKGFLAGPYEHRKALDEVVQMMAGLAYMTGPPGQPLRMGASVNDIMGGIFGALGAVSAILEREKTGKGQEIQSGLFENCAFLATQHMQQFAKTGIEPMPMPRRHVAWAIYEVFTAAQDEQLFIGVVSDGQWRSFCNMLGRDDWTKNPSLATNTGRVEARPWLMPELRELVSKLEAETLMHELDAAGIPYAPIARPQDLFNDRHLIESGGLGELVTETGETTRLPLLPFTLGGRRFGARHPLPKVGQDTPVVLRSLGYSDDQIDDLAKSGAIQSQLSDLKQ</sequence>
<dbReference type="InterPro" id="IPR044855">
    <property type="entry name" value="CoA-Trfase_III_dom3_sf"/>
</dbReference>
<dbReference type="GO" id="GO:0008410">
    <property type="term" value="F:CoA-transferase activity"/>
    <property type="evidence" value="ECO:0007669"/>
    <property type="project" value="TreeGrafter"/>
</dbReference>
<reference evidence="2 3" key="1">
    <citation type="submission" date="2019-03" db="EMBL/GenBank/DDBJ databases">
        <title>Complete Genome Sequence of Paraburkholderia dipogonis ICMP 19430T, a Nitrogen-fixing Symbiont of the South African Invasive Legume Dipogon lignosus in New Zealand.</title>
        <authorList>
            <person name="De Meyer S.E."/>
        </authorList>
    </citation>
    <scope>NUCLEOTIDE SEQUENCE [LARGE SCALE GENOMIC DNA]</scope>
    <source>
        <strain evidence="2 3">ICMP 19430</strain>
    </source>
</reference>
<gene>
    <name evidence="2" type="ORF">E2553_44180</name>
</gene>
<organism evidence="2 3">
    <name type="scientific">Paraburkholderia dipogonis</name>
    <dbReference type="NCBI Taxonomy" id="1211383"/>
    <lineage>
        <taxon>Bacteria</taxon>
        <taxon>Pseudomonadati</taxon>
        <taxon>Pseudomonadota</taxon>
        <taxon>Betaproteobacteria</taxon>
        <taxon>Burkholderiales</taxon>
        <taxon>Burkholderiaceae</taxon>
        <taxon>Paraburkholderia</taxon>
    </lineage>
</organism>
<accession>A0A4Y8MGV1</accession>
<dbReference type="PANTHER" id="PTHR48207">
    <property type="entry name" value="SUCCINATE--HYDROXYMETHYLGLUTARATE COA-TRANSFERASE"/>
    <property type="match status" value="1"/>
</dbReference>
<comment type="caution">
    <text evidence="2">The sequence shown here is derived from an EMBL/GenBank/DDBJ whole genome shotgun (WGS) entry which is preliminary data.</text>
</comment>
<evidence type="ECO:0000256" key="1">
    <source>
        <dbReference type="ARBA" id="ARBA00022679"/>
    </source>
</evidence>